<evidence type="ECO:0000313" key="4">
    <source>
        <dbReference type="EMBL" id="MDT0631417.1"/>
    </source>
</evidence>
<feature type="domain" description="Initiator Rep protein WH1" evidence="3">
    <location>
        <begin position="6"/>
        <end position="152"/>
    </location>
</feature>
<keyword evidence="5" id="KW-1185">Reference proteome</keyword>
<evidence type="ECO:0000259" key="3">
    <source>
        <dbReference type="Pfam" id="PF01051"/>
    </source>
</evidence>
<dbReference type="InterPro" id="IPR000525">
    <property type="entry name" value="Initiator_Rep_WH1"/>
</dbReference>
<organism evidence="4 5">
    <name type="scientific">Rubrivirga litoralis</name>
    <dbReference type="NCBI Taxonomy" id="3075598"/>
    <lineage>
        <taxon>Bacteria</taxon>
        <taxon>Pseudomonadati</taxon>
        <taxon>Rhodothermota</taxon>
        <taxon>Rhodothermia</taxon>
        <taxon>Rhodothermales</taxon>
        <taxon>Rubricoccaceae</taxon>
        <taxon>Rubrivirga</taxon>
    </lineage>
</organism>
<evidence type="ECO:0000256" key="1">
    <source>
        <dbReference type="ARBA" id="ARBA00038283"/>
    </source>
</evidence>
<accession>A0ABU3BQ52</accession>
<dbReference type="InterPro" id="IPR036390">
    <property type="entry name" value="WH_DNA-bd_sf"/>
</dbReference>
<dbReference type="SUPFAM" id="SSF46785">
    <property type="entry name" value="Winged helix' DNA-binding domain"/>
    <property type="match status" value="1"/>
</dbReference>
<protein>
    <submittedName>
        <fullName evidence="4">Replication initiation protein</fullName>
    </submittedName>
</protein>
<dbReference type="Pfam" id="PF21205">
    <property type="entry name" value="Rep3_C"/>
    <property type="match status" value="1"/>
</dbReference>
<evidence type="ECO:0000256" key="2">
    <source>
        <dbReference type="SAM" id="MobiDB-lite"/>
    </source>
</evidence>
<proteinExistence type="inferred from homology"/>
<dbReference type="Gene3D" id="1.10.10.10">
    <property type="entry name" value="Winged helix-like DNA-binding domain superfamily/Winged helix DNA-binding domain"/>
    <property type="match status" value="1"/>
</dbReference>
<name>A0ABU3BQ52_9BACT</name>
<gene>
    <name evidence="4" type="ORF">RM540_06600</name>
</gene>
<dbReference type="InterPro" id="IPR036388">
    <property type="entry name" value="WH-like_DNA-bd_sf"/>
</dbReference>
<feature type="region of interest" description="Disordered" evidence="2">
    <location>
        <begin position="324"/>
        <end position="346"/>
    </location>
</feature>
<evidence type="ECO:0000313" key="5">
    <source>
        <dbReference type="Proteomes" id="UP001267426"/>
    </source>
</evidence>
<comment type="similarity">
    <text evidence="1">Belongs to the initiator RepB protein family.</text>
</comment>
<dbReference type="EMBL" id="JAVRHT010000012">
    <property type="protein sequence ID" value="MDT0631417.1"/>
    <property type="molecule type" value="Genomic_DNA"/>
</dbReference>
<sequence length="439" mass="47831">MNGAEIKKHVGAVHVRGALSLLERKVSNVLLLNAYDELDDPTVAEHSINLPVLADVVGFDSKDSKKLKNALRALVDYKIEWDVLGEGDDEGEWGVSSFLASARVERRTGVCTYSYPAPLRRRLANPQIYARINLSVQTRFASTYALALYENCLRFRKVGSTGFLALETWRGLLGVEEGEYEEYKYFNKRVLKPAVSGVNAHSDIRVEMVTRKEGRRIVAVKFLVSEAPEGLSGDPSDVAEALGAAVLPDPRELAPEPAELLAPVQLKLVEFGLSDAQALDLSTEFDADRVERNLGYVEAKLAAGDDVKNLAAYTVAAVRGDYERGDRAARRKRGEAKAKGPKASDQPGLFPTAEVVAVRSLGEEDAAEGRQLDAAIAALSDADRAVLDTEAVALLREQGSGWWREVEGAVESGETEGLGIAVRSVLRVARRDVMRERAA</sequence>
<dbReference type="RefSeq" id="WP_311662760.1">
    <property type="nucleotide sequence ID" value="NZ_JAVRHT010000012.1"/>
</dbReference>
<dbReference type="Proteomes" id="UP001267426">
    <property type="component" value="Unassembled WGS sequence"/>
</dbReference>
<reference evidence="4 5" key="1">
    <citation type="submission" date="2023-09" db="EMBL/GenBank/DDBJ databases">
        <authorList>
            <person name="Rey-Velasco X."/>
        </authorList>
    </citation>
    <scope>NUCLEOTIDE SEQUENCE [LARGE SCALE GENOMIC DNA]</scope>
    <source>
        <strain evidence="4 5">F394</strain>
    </source>
</reference>
<dbReference type="Pfam" id="PF01051">
    <property type="entry name" value="Rep3_N"/>
    <property type="match status" value="1"/>
</dbReference>
<comment type="caution">
    <text evidence="4">The sequence shown here is derived from an EMBL/GenBank/DDBJ whole genome shotgun (WGS) entry which is preliminary data.</text>
</comment>